<dbReference type="PANTHER" id="PTHR42785">
    <property type="entry name" value="DNA TOPOISOMERASE, TYPE IA, CORE"/>
    <property type="match status" value="1"/>
</dbReference>
<dbReference type="InterPro" id="IPR005733">
    <property type="entry name" value="TopoI_bac-type"/>
</dbReference>
<evidence type="ECO:0000256" key="4">
    <source>
        <dbReference type="ARBA" id="ARBA00022771"/>
    </source>
</evidence>
<dbReference type="AlphaFoldDB" id="D4LCS4"/>
<dbReference type="GO" id="GO:0005694">
    <property type="term" value="C:chromosome"/>
    <property type="evidence" value="ECO:0007669"/>
    <property type="project" value="InterPro"/>
</dbReference>
<dbReference type="HOGENOM" id="CLU_002929_4_3_9"/>
<comment type="function">
    <text evidence="10">Releases the supercoiling and torsional tension of DNA, which is introduced during the DNA replication and transcription, by transiently cleaving and rejoining one strand of the DNA duplex. Introduces a single-strand break via transesterification at a target site in duplex DNA. The scissile phosphodiester is attacked by the catalytic tyrosine of the enzyme, resulting in the formation of a DNA-(5'-phosphotyrosyl)-enzyme intermediate and the expulsion of a 3'-OH DNA strand. The free DNA strand then undergoes passage around the unbroken strand, thus removing DNA supercoils. Finally, in the religation step, the DNA 3'-OH attacks the covalent intermediate to expel the active-site tyrosine and restore the DNA phosphodiester backbone.</text>
</comment>
<feature type="domain" description="Topo IA-type catalytic" evidence="12">
    <location>
        <begin position="128"/>
        <end position="558"/>
    </location>
</feature>
<dbReference type="SMART" id="SM00436">
    <property type="entry name" value="TOP1Bc"/>
    <property type="match status" value="1"/>
</dbReference>
<dbReference type="Pfam" id="PF01131">
    <property type="entry name" value="Topoisom_bac"/>
    <property type="match status" value="1"/>
</dbReference>
<dbReference type="InterPro" id="IPR013825">
    <property type="entry name" value="Topo_IA_cen_sub2"/>
</dbReference>
<dbReference type="InterPro" id="IPR034149">
    <property type="entry name" value="TOPRIM_TopoI"/>
</dbReference>
<dbReference type="SUPFAM" id="SSF57783">
    <property type="entry name" value="Zinc beta-ribbon"/>
    <property type="match status" value="1"/>
</dbReference>
<feature type="site" description="Interaction with DNA" evidence="10">
    <location>
        <position position="147"/>
    </location>
</feature>
<comment type="similarity">
    <text evidence="2 10">Belongs to the type IA topoisomerase family.</text>
</comment>
<name>D4LCS4_RUMC1</name>
<feature type="site" description="Interaction with DNA" evidence="10">
    <location>
        <position position="142"/>
    </location>
</feature>
<feature type="site" description="Interaction with DNA" evidence="10">
    <location>
        <position position="139"/>
    </location>
</feature>
<proteinExistence type="inferred from homology"/>
<dbReference type="PRINTS" id="PR00417">
    <property type="entry name" value="PRTPISMRASEI"/>
</dbReference>
<accession>D4LCS4</accession>
<dbReference type="KEGG" id="rch:RUM_12900"/>
<keyword evidence="14" id="KW-1185">Reference proteome</keyword>
<dbReference type="Gene3D" id="1.10.460.10">
    <property type="entry name" value="Topoisomerase I, domain 2"/>
    <property type="match status" value="1"/>
</dbReference>
<feature type="site" description="Interaction with DNA" evidence="10">
    <location>
        <position position="138"/>
    </location>
</feature>
<keyword evidence="3" id="KW-0479">Metal-binding</keyword>
<dbReference type="Proteomes" id="UP000007054">
    <property type="component" value="Chromosome"/>
</dbReference>
<dbReference type="InterPro" id="IPR003602">
    <property type="entry name" value="Topo_IA_DNA-bd_dom"/>
</dbReference>
<reference evidence="13" key="1">
    <citation type="submission" date="2010-03" db="EMBL/GenBank/DDBJ databases">
        <title>The genome sequence of Ruminococcus sp. 18P13.</title>
        <authorList>
            <consortium name="metaHIT consortium -- http://www.metahit.eu/"/>
            <person name="Pajon A."/>
            <person name="Turner K."/>
            <person name="Parkhill J."/>
            <person name="Bernalier A."/>
        </authorList>
    </citation>
    <scope>NUCLEOTIDE SEQUENCE [LARGE SCALE GENOMIC DNA]</scope>
    <source>
        <strain evidence="13">Type strain: 18P13</strain>
    </source>
</reference>
<dbReference type="GO" id="GO:0008270">
    <property type="term" value="F:zinc ion binding"/>
    <property type="evidence" value="ECO:0007669"/>
    <property type="project" value="UniProtKB-KW"/>
</dbReference>
<dbReference type="InterPro" id="IPR013498">
    <property type="entry name" value="Topo_IA_Znf"/>
</dbReference>
<organism evidence="13 14">
    <name type="scientific">Ruminococcus champanellensis (strain DSM 18848 / JCM 17042 / KCTC 15320 / 18P13)</name>
    <dbReference type="NCBI Taxonomy" id="213810"/>
    <lineage>
        <taxon>Bacteria</taxon>
        <taxon>Bacillati</taxon>
        <taxon>Bacillota</taxon>
        <taxon>Clostridia</taxon>
        <taxon>Eubacteriales</taxon>
        <taxon>Oscillospiraceae</taxon>
        <taxon>Ruminococcus</taxon>
    </lineage>
</organism>
<evidence type="ECO:0000256" key="5">
    <source>
        <dbReference type="ARBA" id="ARBA00022833"/>
    </source>
</evidence>
<keyword evidence="6" id="KW-0460">Magnesium</keyword>
<dbReference type="InterPro" id="IPR013497">
    <property type="entry name" value="Topo_IA_cen"/>
</dbReference>
<evidence type="ECO:0000259" key="12">
    <source>
        <dbReference type="PROSITE" id="PS52039"/>
    </source>
</evidence>
<keyword evidence="5" id="KW-0862">Zinc</keyword>
<dbReference type="NCBIfam" id="TIGR01051">
    <property type="entry name" value="topA_bact"/>
    <property type="match status" value="1"/>
</dbReference>
<keyword evidence="4" id="KW-0863">Zinc-finger</keyword>
<evidence type="ECO:0000256" key="9">
    <source>
        <dbReference type="ARBA" id="ARBA00023235"/>
    </source>
</evidence>
<dbReference type="CDD" id="cd03363">
    <property type="entry name" value="TOPRIM_TopoIA_TopoI"/>
    <property type="match status" value="1"/>
</dbReference>
<dbReference type="InterPro" id="IPR023406">
    <property type="entry name" value="Topo_IA_AS"/>
</dbReference>
<dbReference type="Gene3D" id="2.70.20.10">
    <property type="entry name" value="Topoisomerase I, domain 3"/>
    <property type="match status" value="1"/>
</dbReference>
<evidence type="ECO:0000259" key="11">
    <source>
        <dbReference type="PROSITE" id="PS50880"/>
    </source>
</evidence>
<evidence type="ECO:0000256" key="3">
    <source>
        <dbReference type="ARBA" id="ARBA00022723"/>
    </source>
</evidence>
<keyword evidence="9 10" id="KW-0413">Isomerase</keyword>
<dbReference type="InterPro" id="IPR006171">
    <property type="entry name" value="TOPRIM_dom"/>
</dbReference>
<dbReference type="STRING" id="213810.RUM_12900"/>
<keyword evidence="8 10" id="KW-0238">DNA-binding</keyword>
<feature type="site" description="Interaction with DNA" evidence="10">
    <location>
        <position position="32"/>
    </location>
</feature>
<dbReference type="Gene3D" id="1.10.290.10">
    <property type="entry name" value="Topoisomerase I, domain 4"/>
    <property type="match status" value="1"/>
</dbReference>
<evidence type="ECO:0000256" key="6">
    <source>
        <dbReference type="ARBA" id="ARBA00022842"/>
    </source>
</evidence>
<dbReference type="PANTHER" id="PTHR42785:SF1">
    <property type="entry name" value="DNA TOPOISOMERASE"/>
    <property type="match status" value="1"/>
</dbReference>
<dbReference type="InterPro" id="IPR000380">
    <property type="entry name" value="Topo_IA"/>
</dbReference>
<dbReference type="CDD" id="cd00186">
    <property type="entry name" value="TOP1Ac"/>
    <property type="match status" value="1"/>
</dbReference>
<dbReference type="SMART" id="SM00437">
    <property type="entry name" value="TOP1Ac"/>
    <property type="match status" value="1"/>
</dbReference>
<dbReference type="RefSeq" id="WP_015558326.1">
    <property type="nucleotide sequence ID" value="NC_021039.1"/>
</dbReference>
<dbReference type="GO" id="GO:0003917">
    <property type="term" value="F:DNA topoisomerase type I (single strand cut, ATP-independent) activity"/>
    <property type="evidence" value="ECO:0007669"/>
    <property type="project" value="UniProtKB-UniRule"/>
</dbReference>
<dbReference type="Pfam" id="PF01751">
    <property type="entry name" value="Toprim"/>
    <property type="match status" value="1"/>
</dbReference>
<dbReference type="InterPro" id="IPR003601">
    <property type="entry name" value="Topo_IA_2"/>
</dbReference>
<dbReference type="GeneID" id="83156027"/>
<dbReference type="Gene3D" id="3.30.65.10">
    <property type="entry name" value="Bacterial Topoisomerase I, domain 1"/>
    <property type="match status" value="2"/>
</dbReference>
<evidence type="ECO:0000256" key="8">
    <source>
        <dbReference type="ARBA" id="ARBA00023125"/>
    </source>
</evidence>
<reference evidence="13" key="2">
    <citation type="submission" date="2010-03" db="EMBL/GenBank/DDBJ databases">
        <authorList>
            <person name="Pajon A."/>
        </authorList>
    </citation>
    <scope>NUCLEOTIDE SEQUENCE</scope>
    <source>
        <strain evidence="13">Type strain: 18P13</strain>
    </source>
</reference>
<dbReference type="GO" id="GO:0003677">
    <property type="term" value="F:DNA binding"/>
    <property type="evidence" value="ECO:0007669"/>
    <property type="project" value="UniProtKB-KW"/>
</dbReference>
<dbReference type="PROSITE" id="PS00396">
    <property type="entry name" value="TOPO_IA_1"/>
    <property type="match status" value="1"/>
</dbReference>
<dbReference type="EC" id="5.6.2.1" evidence="10"/>
<feature type="site" description="Interaction with DNA" evidence="10">
    <location>
        <position position="154"/>
    </location>
</feature>
<comment type="catalytic activity">
    <reaction evidence="1 10">
        <text>ATP-independent breakage of single-stranded DNA, followed by passage and rejoining.</text>
        <dbReference type="EC" id="5.6.2.1"/>
    </reaction>
</comment>
<evidence type="ECO:0000256" key="7">
    <source>
        <dbReference type="ARBA" id="ARBA00023029"/>
    </source>
</evidence>
<evidence type="ECO:0000313" key="13">
    <source>
        <dbReference type="EMBL" id="CBL17419.1"/>
    </source>
</evidence>
<dbReference type="BioCyc" id="RCHA213810:RUM_RS06255-MONOMER"/>
<dbReference type="InterPro" id="IPR013824">
    <property type="entry name" value="Topo_IA_cen_sub1"/>
</dbReference>
<dbReference type="Pfam" id="PF01396">
    <property type="entry name" value="Zn_ribbon_Top1"/>
    <property type="match status" value="3"/>
</dbReference>
<dbReference type="InterPro" id="IPR023405">
    <property type="entry name" value="Topo_IA_core_domain"/>
</dbReference>
<protein>
    <recommendedName>
        <fullName evidence="10">DNA topoisomerase 1</fullName>
        <ecNumber evidence="10">5.6.2.1</ecNumber>
    </recommendedName>
    <alternativeName>
        <fullName evidence="10">DNA topoisomerase I</fullName>
    </alternativeName>
</protein>
<dbReference type="EMBL" id="FP929052">
    <property type="protein sequence ID" value="CBL17419.1"/>
    <property type="molecule type" value="Genomic_DNA"/>
</dbReference>
<dbReference type="Gene3D" id="3.40.50.140">
    <property type="match status" value="1"/>
</dbReference>
<feature type="region of interest" description="Interaction with DNA" evidence="10">
    <location>
        <begin position="162"/>
        <end position="167"/>
    </location>
</feature>
<evidence type="ECO:0000256" key="1">
    <source>
        <dbReference type="ARBA" id="ARBA00000213"/>
    </source>
</evidence>
<dbReference type="InterPro" id="IPR013826">
    <property type="entry name" value="Topo_IA_cen_sub3"/>
</dbReference>
<dbReference type="SMART" id="SM00493">
    <property type="entry name" value="TOPRIM"/>
    <property type="match status" value="1"/>
</dbReference>
<evidence type="ECO:0000256" key="10">
    <source>
        <dbReference type="HAMAP-Rule" id="MF_00952"/>
    </source>
</evidence>
<dbReference type="PROSITE" id="PS52039">
    <property type="entry name" value="TOPO_IA_2"/>
    <property type="match status" value="1"/>
</dbReference>
<dbReference type="GO" id="GO:0006265">
    <property type="term" value="P:DNA topological change"/>
    <property type="evidence" value="ECO:0007669"/>
    <property type="project" value="UniProtKB-UniRule"/>
</dbReference>
<sequence>MSNLVIVESPAKAKTIQKYLGGDYDVIASMGHVRDLPKSKFGVDVEHDFAPQYMDMKGKEDVIKDLKKHAKKADKIYLATDPDREGEAISWHLAQMLNLNMEDNNRVAFNEITQAGVRNGMSHPHKIDVDLVNAQQARRILDRIVGYQLSPFLWKKVKRGLSAGRVQSVAVRLVVDRENEIRAFKTQEYWSIDAKLTAPSSRKVFAAKLATIDGQKAELATKEQTDGILQTLEQAQFTVAGVKKRVTNKQPAPPFITSTLQQDASRRLGFQAKRTMKAAQELYEGVEIEGMGAVGLITYMRTDSLRISDEAKAAAAAYIEQTYGKQYLPPTPRVFKSKKNAQDAHEAIRPSMPDLTPERVKNSLTTDQFKLYKLIWERFIASQMANAQLNTVSADITAGNCGFKASGYSVKFEGFTVLYEESKDADAEDNKVLPPLEQGDLLKVKSLDGNQHFTQPPARYSEATLIKALEENGIGRPSTYAPTITTILSRLYVERDGKQLRPTALGEVITELMKEHFKHIVDAKFTAKMETDLDRVEHGDCDWVSMLHGFYDDFEKTLSKAEVAMEGKRVKVPDEETDVVCELCGKKMVIKIGRFGKFLACPGFPECRNTKKIVQETKGTCPLCGKKIVLKKSKKGRSFYGCDNYPNCNFMTWSTPVEDTCPKCGCTLFKKGGRSGKLVCEKPGCGFERSLKE</sequence>
<feature type="domain" description="Toprim" evidence="11">
    <location>
        <begin position="2"/>
        <end position="112"/>
    </location>
</feature>
<feature type="site" description="Interaction with DNA" evidence="10">
    <location>
        <position position="301"/>
    </location>
</feature>
<dbReference type="PATRIC" id="fig|213810.4.peg.1186"/>
<feature type="site" description="Interaction with DNA" evidence="10">
    <location>
        <position position="490"/>
    </location>
</feature>
<evidence type="ECO:0000313" key="14">
    <source>
        <dbReference type="Proteomes" id="UP000007054"/>
    </source>
</evidence>
<dbReference type="PROSITE" id="PS50880">
    <property type="entry name" value="TOPRIM"/>
    <property type="match status" value="1"/>
</dbReference>
<feature type="active site" description="O-(5'-phospho-DNA)-tyrosine intermediate" evidence="10">
    <location>
        <position position="299"/>
    </location>
</feature>
<dbReference type="HAMAP" id="MF_00952">
    <property type="entry name" value="Topoisom_1_prok"/>
    <property type="match status" value="1"/>
</dbReference>
<dbReference type="InterPro" id="IPR028612">
    <property type="entry name" value="Topoisom_1_IA"/>
</dbReference>
<gene>
    <name evidence="10" type="primary">topA</name>
    <name evidence="13" type="ordered locus">RUM_12900</name>
</gene>
<dbReference type="SUPFAM" id="SSF56712">
    <property type="entry name" value="Prokaryotic type I DNA topoisomerase"/>
    <property type="match status" value="1"/>
</dbReference>
<comment type="subunit">
    <text evidence="10">Monomer.</text>
</comment>
<keyword evidence="7 10" id="KW-0799">Topoisomerase</keyword>
<evidence type="ECO:0000256" key="2">
    <source>
        <dbReference type="ARBA" id="ARBA00009446"/>
    </source>
</evidence>